<dbReference type="InterPro" id="IPR050465">
    <property type="entry name" value="UPF0194_transport"/>
</dbReference>
<dbReference type="AlphaFoldDB" id="A0AAW7XGR6"/>
<dbReference type="EMBL" id="JAUOPG010000002">
    <property type="protein sequence ID" value="MDO6452464.1"/>
    <property type="molecule type" value="Genomic_DNA"/>
</dbReference>
<dbReference type="SUPFAM" id="SSF111369">
    <property type="entry name" value="HlyD-like secretion proteins"/>
    <property type="match status" value="1"/>
</dbReference>
<dbReference type="PANTHER" id="PTHR32347:SF23">
    <property type="entry name" value="BLL5650 PROTEIN"/>
    <property type="match status" value="1"/>
</dbReference>
<gene>
    <name evidence="4" type="ORF">Q4490_02695</name>
</gene>
<name>A0AAW7XGR6_9GAMM</name>
<proteinExistence type="predicted"/>
<evidence type="ECO:0000313" key="5">
    <source>
        <dbReference type="Proteomes" id="UP001169862"/>
    </source>
</evidence>
<dbReference type="RefSeq" id="WP_303548489.1">
    <property type="nucleotide sequence ID" value="NZ_JAUOPG010000002.1"/>
</dbReference>
<keyword evidence="3" id="KW-1133">Transmembrane helix</keyword>
<comment type="subcellular location">
    <subcellularLocation>
        <location evidence="1">Cell envelope</location>
    </subcellularLocation>
</comment>
<accession>A0AAW7XGR6</accession>
<organism evidence="4 5">
    <name type="scientific">Neptunomonas phycophila</name>
    <dbReference type="NCBI Taxonomy" id="1572645"/>
    <lineage>
        <taxon>Bacteria</taxon>
        <taxon>Pseudomonadati</taxon>
        <taxon>Pseudomonadota</taxon>
        <taxon>Gammaproteobacteria</taxon>
        <taxon>Oceanospirillales</taxon>
        <taxon>Oceanospirillaceae</taxon>
        <taxon>Neptunomonas</taxon>
    </lineage>
</organism>
<dbReference type="Proteomes" id="UP001169862">
    <property type="component" value="Unassembled WGS sequence"/>
</dbReference>
<reference evidence="4" key="1">
    <citation type="submission" date="2023-07" db="EMBL/GenBank/DDBJ databases">
        <title>Genome content predicts the carbon catabolic preferences of heterotrophic bacteria.</title>
        <authorList>
            <person name="Gralka M."/>
        </authorList>
    </citation>
    <scope>NUCLEOTIDE SEQUENCE</scope>
    <source>
        <strain evidence="4">I2M16</strain>
    </source>
</reference>
<keyword evidence="3" id="KW-0472">Membrane</keyword>
<dbReference type="PANTHER" id="PTHR32347">
    <property type="entry name" value="EFFLUX SYSTEM COMPONENT YKNX-RELATED"/>
    <property type="match status" value="1"/>
</dbReference>
<evidence type="ECO:0000313" key="4">
    <source>
        <dbReference type="EMBL" id="MDO6452464.1"/>
    </source>
</evidence>
<protein>
    <submittedName>
        <fullName evidence="4">HlyD family efflux transporter periplasmic adaptor subunit</fullName>
    </submittedName>
</protein>
<keyword evidence="2" id="KW-0175">Coiled coil</keyword>
<evidence type="ECO:0000256" key="2">
    <source>
        <dbReference type="ARBA" id="ARBA00023054"/>
    </source>
</evidence>
<sequence length="476" mass="52635">MARNLQSKQPLIPNADQVSVSAIRLLKFERDIRQLESTDALKLHLVNQVRELVPYEQAFLFQRKQSAQKLQLTLISDIATLERDSPFNQTLEQAVQALDASKYLVDTYRSFPLNTDKNLTDTKKNNSPYLINDYPHQAVCWVPLFNQTGLADAGILLARDQAFSDQETTLLARIIETYEHAWFALTGNKTATIGGRNTRLISISLIILIVAAGLFPVRLSVMAPMQVIPQDPYVLTAPIDGVIKSIAVAPNANINANTPLVTFEDLKLRNESTLAEQELAVAQARLSRVNSSIFSDADVAYELPIARAELNLAEVRYRYTQELLSQTQVTSPVAGLVTYTDRKDWEGRAVQVGEQILQVANPLRVQFGIDLPTGDLIELETGADISIYLDSAPLGGYEASLKSISHTPAATESNITSYRIIAEPSSLSGEQNGLYVVTDIPRIGARGTARLYGKQVTLAYQLLRRPIAVVRQYLGV</sequence>
<evidence type="ECO:0000256" key="1">
    <source>
        <dbReference type="ARBA" id="ARBA00004196"/>
    </source>
</evidence>
<keyword evidence="3" id="KW-0812">Transmembrane</keyword>
<dbReference type="GO" id="GO:0030313">
    <property type="term" value="C:cell envelope"/>
    <property type="evidence" value="ECO:0007669"/>
    <property type="project" value="UniProtKB-SubCell"/>
</dbReference>
<comment type="caution">
    <text evidence="4">The sequence shown here is derived from an EMBL/GenBank/DDBJ whole genome shotgun (WGS) entry which is preliminary data.</text>
</comment>
<feature type="transmembrane region" description="Helical" evidence="3">
    <location>
        <begin position="200"/>
        <end position="219"/>
    </location>
</feature>
<evidence type="ECO:0000256" key="3">
    <source>
        <dbReference type="SAM" id="Phobius"/>
    </source>
</evidence>